<feature type="transmembrane region" description="Helical" evidence="9">
    <location>
        <begin position="325"/>
        <end position="345"/>
    </location>
</feature>
<reference evidence="11 12" key="1">
    <citation type="submission" date="2008-06" db="EMBL/GenBank/DDBJ databases">
        <title>Complete sequence of Stenotrophomonas maltophilia R551-3.</title>
        <authorList>
            <consortium name="US DOE Joint Genome Institute"/>
            <person name="Lucas S."/>
            <person name="Copeland A."/>
            <person name="Lapidus A."/>
            <person name="Glavina del Rio T."/>
            <person name="Dalin E."/>
            <person name="Tice H."/>
            <person name="Pitluck S."/>
            <person name="Chain P."/>
            <person name="Malfatti S."/>
            <person name="Shin M."/>
            <person name="Vergez L."/>
            <person name="Lang D."/>
            <person name="Schmutz J."/>
            <person name="Larimer F."/>
            <person name="Land M."/>
            <person name="Hauser L."/>
            <person name="Kyrpides N."/>
            <person name="Mikhailova N."/>
            <person name="Taghavi S."/>
            <person name="Monchy S."/>
            <person name="Newman L."/>
            <person name="Vangronsveld J."/>
            <person name="van der Lelie D."/>
            <person name="Richardson P."/>
        </authorList>
    </citation>
    <scope>NUCLEOTIDE SEQUENCE [LARGE SCALE GENOMIC DNA]</scope>
    <source>
        <strain evidence="11 12">R551-3</strain>
    </source>
</reference>
<dbReference type="GO" id="GO:0005886">
    <property type="term" value="C:plasma membrane"/>
    <property type="evidence" value="ECO:0007669"/>
    <property type="project" value="UniProtKB-SubCell"/>
</dbReference>
<dbReference type="eggNOG" id="COG2814">
    <property type="taxonomic scope" value="Bacteria"/>
</dbReference>
<dbReference type="InterPro" id="IPR005829">
    <property type="entry name" value="Sugar_transporter_CS"/>
</dbReference>
<accession>B4SSK8</accession>
<dbReference type="EMBL" id="CP001111">
    <property type="protein sequence ID" value="ACF49890.1"/>
    <property type="molecule type" value="Genomic_DNA"/>
</dbReference>
<evidence type="ECO:0000256" key="2">
    <source>
        <dbReference type="ARBA" id="ARBA00008335"/>
    </source>
</evidence>
<keyword evidence="7 9" id="KW-0472">Membrane</keyword>
<feature type="transmembrane region" description="Helical" evidence="9">
    <location>
        <begin position="383"/>
        <end position="403"/>
    </location>
</feature>
<keyword evidence="4" id="KW-1003">Cell membrane</keyword>
<protein>
    <submittedName>
        <fullName evidence="11">Major facilitator superfamily MFS_1</fullName>
    </submittedName>
</protein>
<sequence>MDGPSLGPVPSHARPPHRPIDPMTGETVVAVEGRPSTVDSIAETRIQQGTPAFRRTALALFLAGFSTFGLLYTVQPLLPEFSRHFGVSAAGSAMSLSLTTGTLAVAMLLAGLLSDAVGRRPMMIVALLASATLSLCTALVDDWTTLLVLRTLLGLALSGVPAVAMTYLVEEMDSRALGLAMGLYIGGNAIGGMSGRLLAGIIADHWGWRWGIGVVSIIAIASTVLLWLQLPPSRHFHPRRDGLRQLPSRWRTLFADPGLPWLFATSFVLMGVFVTLYNYLGYHLLAPPYHLSQTVVGLIFSVYLVGTFSSAWMGQQATRYGRGRILSISFALIGAGIVLLAMPWLSAMALGIALVTFGFFGGHSVASSWVGSRAGAMRAEASALYLFAYYLGSSVLGAVGGLAYAAWDWLGVCVFAAVLTLIGGGIVWALQQRAQQPLTA</sequence>
<dbReference type="GO" id="GO:0022857">
    <property type="term" value="F:transmembrane transporter activity"/>
    <property type="evidence" value="ECO:0007669"/>
    <property type="project" value="InterPro"/>
</dbReference>
<feature type="transmembrane region" description="Helical" evidence="9">
    <location>
        <begin position="146"/>
        <end position="169"/>
    </location>
</feature>
<feature type="transmembrane region" description="Helical" evidence="9">
    <location>
        <begin position="259"/>
        <end position="279"/>
    </location>
</feature>
<proteinExistence type="inferred from homology"/>
<keyword evidence="5 9" id="KW-0812">Transmembrane</keyword>
<feature type="transmembrane region" description="Helical" evidence="9">
    <location>
        <begin position="409"/>
        <end position="430"/>
    </location>
</feature>
<keyword evidence="6 9" id="KW-1133">Transmembrane helix</keyword>
<dbReference type="STRING" id="391008.Smal_0185"/>
<evidence type="ECO:0000256" key="3">
    <source>
        <dbReference type="ARBA" id="ARBA00022448"/>
    </source>
</evidence>
<organism evidence="11 12">
    <name type="scientific">Stenotrophomonas maltophilia (strain R551-3)</name>
    <dbReference type="NCBI Taxonomy" id="391008"/>
    <lineage>
        <taxon>Bacteria</taxon>
        <taxon>Pseudomonadati</taxon>
        <taxon>Pseudomonadota</taxon>
        <taxon>Gammaproteobacteria</taxon>
        <taxon>Lysobacterales</taxon>
        <taxon>Lysobacteraceae</taxon>
        <taxon>Stenotrophomonas</taxon>
        <taxon>Stenotrophomonas maltophilia group</taxon>
    </lineage>
</organism>
<dbReference type="InterPro" id="IPR036259">
    <property type="entry name" value="MFS_trans_sf"/>
</dbReference>
<feature type="domain" description="Major facilitator superfamily (MFS) profile" evidence="10">
    <location>
        <begin position="52"/>
        <end position="435"/>
    </location>
</feature>
<evidence type="ECO:0000313" key="12">
    <source>
        <dbReference type="Proteomes" id="UP000001867"/>
    </source>
</evidence>
<comment type="subcellular location">
    <subcellularLocation>
        <location evidence="1">Cell membrane</location>
        <topology evidence="1">Multi-pass membrane protein</topology>
    </subcellularLocation>
</comment>
<evidence type="ECO:0000256" key="9">
    <source>
        <dbReference type="SAM" id="Phobius"/>
    </source>
</evidence>
<dbReference type="CDD" id="cd17324">
    <property type="entry name" value="MFS_NepI_like"/>
    <property type="match status" value="1"/>
</dbReference>
<dbReference type="SUPFAM" id="SSF103473">
    <property type="entry name" value="MFS general substrate transporter"/>
    <property type="match status" value="1"/>
</dbReference>
<dbReference type="HOGENOM" id="CLU_001265_19_3_6"/>
<evidence type="ECO:0000256" key="6">
    <source>
        <dbReference type="ARBA" id="ARBA00022989"/>
    </source>
</evidence>
<dbReference type="PROSITE" id="PS50850">
    <property type="entry name" value="MFS"/>
    <property type="match status" value="1"/>
</dbReference>
<feature type="transmembrane region" description="Helical" evidence="9">
    <location>
        <begin position="181"/>
        <end position="202"/>
    </location>
</feature>
<feature type="transmembrane region" description="Helical" evidence="9">
    <location>
        <begin position="122"/>
        <end position="140"/>
    </location>
</feature>
<feature type="transmembrane region" description="Helical" evidence="9">
    <location>
        <begin position="291"/>
        <end position="313"/>
    </location>
</feature>
<feature type="transmembrane region" description="Helical" evidence="9">
    <location>
        <begin position="351"/>
        <end position="371"/>
    </location>
</feature>
<evidence type="ECO:0000313" key="11">
    <source>
        <dbReference type="EMBL" id="ACF49890.1"/>
    </source>
</evidence>
<dbReference type="PANTHER" id="PTHR43271:SF1">
    <property type="entry name" value="INNER MEMBRANE TRANSPORT PROTEIN YNFM"/>
    <property type="match status" value="1"/>
</dbReference>
<feature type="transmembrane region" description="Helical" evidence="9">
    <location>
        <begin position="57"/>
        <end position="75"/>
    </location>
</feature>
<evidence type="ECO:0000259" key="10">
    <source>
        <dbReference type="PROSITE" id="PS50850"/>
    </source>
</evidence>
<feature type="transmembrane region" description="Helical" evidence="9">
    <location>
        <begin position="208"/>
        <end position="230"/>
    </location>
</feature>
<keyword evidence="3" id="KW-0813">Transport</keyword>
<name>B4SSK8_STRM5</name>
<dbReference type="Gene3D" id="1.20.1250.20">
    <property type="entry name" value="MFS general substrate transporter like domains"/>
    <property type="match status" value="1"/>
</dbReference>
<evidence type="ECO:0000256" key="4">
    <source>
        <dbReference type="ARBA" id="ARBA00022475"/>
    </source>
</evidence>
<dbReference type="InterPro" id="IPR011701">
    <property type="entry name" value="MFS"/>
</dbReference>
<dbReference type="Proteomes" id="UP000001867">
    <property type="component" value="Chromosome"/>
</dbReference>
<gene>
    <name evidence="11" type="ordered locus">Smal_0185</name>
</gene>
<evidence type="ECO:0000256" key="5">
    <source>
        <dbReference type="ARBA" id="ARBA00022692"/>
    </source>
</evidence>
<evidence type="ECO:0000256" key="7">
    <source>
        <dbReference type="ARBA" id="ARBA00023136"/>
    </source>
</evidence>
<dbReference type="InterPro" id="IPR020846">
    <property type="entry name" value="MFS_dom"/>
</dbReference>
<feature type="region of interest" description="Disordered" evidence="8">
    <location>
        <begin position="1"/>
        <end position="23"/>
    </location>
</feature>
<feature type="transmembrane region" description="Helical" evidence="9">
    <location>
        <begin position="87"/>
        <end position="110"/>
    </location>
</feature>
<evidence type="ECO:0000256" key="8">
    <source>
        <dbReference type="SAM" id="MobiDB-lite"/>
    </source>
</evidence>
<dbReference type="AlphaFoldDB" id="B4SSK8"/>
<dbReference type="PANTHER" id="PTHR43271">
    <property type="entry name" value="BLL2771 PROTEIN"/>
    <property type="match status" value="1"/>
</dbReference>
<comment type="similarity">
    <text evidence="2">Belongs to the major facilitator superfamily.</text>
</comment>
<evidence type="ECO:0000256" key="1">
    <source>
        <dbReference type="ARBA" id="ARBA00004651"/>
    </source>
</evidence>
<dbReference type="PROSITE" id="PS00216">
    <property type="entry name" value="SUGAR_TRANSPORT_1"/>
    <property type="match status" value="1"/>
</dbReference>
<dbReference type="KEGG" id="smt:Smal_0185"/>
<dbReference type="Pfam" id="PF07690">
    <property type="entry name" value="MFS_1"/>
    <property type="match status" value="2"/>
</dbReference>